<comment type="caution">
    <text evidence="2">The sequence shown here is derived from an EMBL/GenBank/DDBJ whole genome shotgun (WGS) entry which is preliminary data.</text>
</comment>
<evidence type="ECO:0008006" key="4">
    <source>
        <dbReference type="Google" id="ProtNLM"/>
    </source>
</evidence>
<proteinExistence type="predicted"/>
<evidence type="ECO:0000313" key="3">
    <source>
        <dbReference type="Proteomes" id="UP000195106"/>
    </source>
</evidence>
<dbReference type="AlphaFoldDB" id="A0A251XTU3"/>
<feature type="chain" id="PRO_5012468187" description="Secreted protein" evidence="1">
    <location>
        <begin position="28"/>
        <end position="257"/>
    </location>
</feature>
<keyword evidence="1" id="KW-0732">Signal</keyword>
<dbReference type="EMBL" id="MDHJ01000001">
    <property type="protein sequence ID" value="OUE08917.1"/>
    <property type="molecule type" value="Genomic_DNA"/>
</dbReference>
<accession>A0A251XTU3</accession>
<gene>
    <name evidence="2" type="ORF">CMsap09_08230</name>
</gene>
<sequence length="257" mass="27996">MNRSLPALVLTGALALGGCLVAAPAQAAPGDGTYYSVPGTSYLFVVDAVEGEPALGVATYEEWREDGFPAPRPAAVEYLKYTWDSTVYQDATVDGVSFSMRIDYATWRSVGFPTPRTDRLAADSAIVRYDGSDELFVQAGAAFTDDPAFHKLTFSEYTRLGYPDVDFDVPPLFRKLSWNPNIVGPVDQSETIGVTPFAVWDYFARPTPRIVPSFDGDRFCQARGSADIRYVGIAAPNGMKLSYGQWLMAGSPAPERC</sequence>
<protein>
    <recommendedName>
        <fullName evidence="4">Secreted protein</fullName>
    </recommendedName>
</protein>
<dbReference type="Proteomes" id="UP000195106">
    <property type="component" value="Unassembled WGS sequence"/>
</dbReference>
<organism evidence="2 3">
    <name type="scientific">Clavibacter michiganensis</name>
    <dbReference type="NCBI Taxonomy" id="28447"/>
    <lineage>
        <taxon>Bacteria</taxon>
        <taxon>Bacillati</taxon>
        <taxon>Actinomycetota</taxon>
        <taxon>Actinomycetes</taxon>
        <taxon>Micrococcales</taxon>
        <taxon>Microbacteriaceae</taxon>
        <taxon>Clavibacter</taxon>
    </lineage>
</organism>
<feature type="signal peptide" evidence="1">
    <location>
        <begin position="1"/>
        <end position="27"/>
    </location>
</feature>
<dbReference type="PROSITE" id="PS51257">
    <property type="entry name" value="PROKAR_LIPOPROTEIN"/>
    <property type="match status" value="1"/>
</dbReference>
<evidence type="ECO:0000256" key="1">
    <source>
        <dbReference type="SAM" id="SignalP"/>
    </source>
</evidence>
<reference evidence="2 3" key="1">
    <citation type="submission" date="2016-08" db="EMBL/GenBank/DDBJ databases">
        <title>Genome sequence of Clavibacter michiganensis spp. strain CASJ009.</title>
        <authorList>
            <person name="Thapa S.P."/>
            <person name="Coaker G."/>
        </authorList>
    </citation>
    <scope>NUCLEOTIDE SEQUENCE [LARGE SCALE GENOMIC DNA]</scope>
    <source>
        <strain evidence="2">CASJ009</strain>
    </source>
</reference>
<name>A0A251XTU3_9MICO</name>
<evidence type="ECO:0000313" key="2">
    <source>
        <dbReference type="EMBL" id="OUE08917.1"/>
    </source>
</evidence>